<evidence type="ECO:0000313" key="2">
    <source>
        <dbReference type="EMBL" id="GAG88373.1"/>
    </source>
</evidence>
<comment type="caution">
    <text evidence="2">The sequence shown here is derived from an EMBL/GenBank/DDBJ whole genome shotgun (WGS) entry which is preliminary data.</text>
</comment>
<dbReference type="InterPro" id="IPR012334">
    <property type="entry name" value="Pectin_lyas_fold"/>
</dbReference>
<feature type="domain" description="Periplasmic copper-binding protein NosD beta helix" evidence="1">
    <location>
        <begin position="3"/>
        <end position="115"/>
    </location>
</feature>
<dbReference type="Gene3D" id="2.160.20.10">
    <property type="entry name" value="Single-stranded right-handed beta-helix, Pectin lyase-like"/>
    <property type="match status" value="1"/>
</dbReference>
<dbReference type="EMBL" id="BART01013049">
    <property type="protein sequence ID" value="GAG88373.1"/>
    <property type="molecule type" value="Genomic_DNA"/>
</dbReference>
<gene>
    <name evidence="2" type="ORF">S01H4_26906</name>
</gene>
<reference evidence="2" key="1">
    <citation type="journal article" date="2014" name="Front. Microbiol.">
        <title>High frequency of phylogenetically diverse reductive dehalogenase-homologous genes in deep subseafloor sedimentary metagenomes.</title>
        <authorList>
            <person name="Kawai M."/>
            <person name="Futagami T."/>
            <person name="Toyoda A."/>
            <person name="Takaki Y."/>
            <person name="Nishi S."/>
            <person name="Hori S."/>
            <person name="Arai W."/>
            <person name="Tsubouchi T."/>
            <person name="Morono Y."/>
            <person name="Uchiyama I."/>
            <person name="Ito T."/>
            <person name="Fujiyama A."/>
            <person name="Inagaki F."/>
            <person name="Takami H."/>
        </authorList>
    </citation>
    <scope>NUCLEOTIDE SEQUENCE</scope>
    <source>
        <strain evidence="2">Expedition CK06-06</strain>
    </source>
</reference>
<protein>
    <recommendedName>
        <fullName evidence="1">Periplasmic copper-binding protein NosD beta helix domain-containing protein</fullName>
    </recommendedName>
</protein>
<name>X1BW18_9ZZZZ</name>
<dbReference type="InterPro" id="IPR007742">
    <property type="entry name" value="NosD_dom"/>
</dbReference>
<dbReference type="SMART" id="SM00710">
    <property type="entry name" value="PbH1"/>
    <property type="match status" value="4"/>
</dbReference>
<organism evidence="2">
    <name type="scientific">marine sediment metagenome</name>
    <dbReference type="NCBI Taxonomy" id="412755"/>
    <lineage>
        <taxon>unclassified sequences</taxon>
        <taxon>metagenomes</taxon>
        <taxon>ecological metagenomes</taxon>
    </lineage>
</organism>
<dbReference type="InterPro" id="IPR006626">
    <property type="entry name" value="PbH1"/>
</dbReference>
<accession>X1BW18</accession>
<evidence type="ECO:0000259" key="1">
    <source>
        <dbReference type="Pfam" id="PF05048"/>
    </source>
</evidence>
<dbReference type="AlphaFoldDB" id="X1BW18"/>
<dbReference type="Pfam" id="PF05048">
    <property type="entry name" value="NosD"/>
    <property type="match status" value="1"/>
</dbReference>
<dbReference type="InterPro" id="IPR011050">
    <property type="entry name" value="Pectin_lyase_fold/virulence"/>
</dbReference>
<sequence>MVDSDDNIIENNLIHDNVEDGIYLNHGNDYNNISGNIISNNWYALRLWGSSNNIVTENVFNDTQYWAVSLSQSSDNNQLYHNSFLDNTNNGWDESINTWDNGYPSGGNYWDDYTGIDNYHGVNQDIPGSDGMGDTPYPISGGNNQDNYPLMETFTGFYYDDFEDGTLDKWNIILGDWEVLTEPSGNHIAHLNIASEEGRRMVSKETIDDNVIITAEIKDF</sequence>
<dbReference type="NCBIfam" id="TIGR03804">
    <property type="entry name" value="para_beta_helix"/>
    <property type="match status" value="3"/>
</dbReference>
<dbReference type="InterPro" id="IPR022441">
    <property type="entry name" value="Para_beta_helix_rpt-2"/>
</dbReference>
<dbReference type="SUPFAM" id="SSF51126">
    <property type="entry name" value="Pectin lyase-like"/>
    <property type="match status" value="1"/>
</dbReference>
<proteinExistence type="predicted"/>